<keyword evidence="4" id="KW-0902">Two-component regulatory system</keyword>
<evidence type="ECO:0000256" key="6">
    <source>
        <dbReference type="ARBA" id="ARBA00023125"/>
    </source>
</evidence>
<dbReference type="InterPro" id="IPR001789">
    <property type="entry name" value="Sig_transdc_resp-reg_receiver"/>
</dbReference>
<name>A0ABS2N5I5_9BACI</name>
<evidence type="ECO:0000256" key="8">
    <source>
        <dbReference type="PROSITE-ProRule" id="PRU00169"/>
    </source>
</evidence>
<accession>A0ABS2N5I5</accession>
<reference evidence="12 13" key="1">
    <citation type="submission" date="2021-01" db="EMBL/GenBank/DDBJ databases">
        <title>Genomic Encyclopedia of Type Strains, Phase IV (KMG-IV): sequencing the most valuable type-strain genomes for metagenomic binning, comparative biology and taxonomic classification.</title>
        <authorList>
            <person name="Goeker M."/>
        </authorList>
    </citation>
    <scope>NUCLEOTIDE SEQUENCE [LARGE SCALE GENOMIC DNA]</scope>
    <source>
        <strain evidence="12 13">DSM 23711</strain>
    </source>
</reference>
<feature type="domain" description="HTH araC/xylS-type" evidence="10">
    <location>
        <begin position="414"/>
        <end position="516"/>
    </location>
</feature>
<evidence type="ECO:0000313" key="12">
    <source>
        <dbReference type="EMBL" id="MBM7573396.1"/>
    </source>
</evidence>
<dbReference type="InterPro" id="IPR041522">
    <property type="entry name" value="CdaR_GGDEF"/>
</dbReference>
<dbReference type="SUPFAM" id="SSF46689">
    <property type="entry name" value="Homeodomain-like"/>
    <property type="match status" value="1"/>
</dbReference>
<dbReference type="Pfam" id="PF00072">
    <property type="entry name" value="Response_reg"/>
    <property type="match status" value="1"/>
</dbReference>
<dbReference type="InterPro" id="IPR009057">
    <property type="entry name" value="Homeodomain-like_sf"/>
</dbReference>
<evidence type="ECO:0000256" key="9">
    <source>
        <dbReference type="SAM" id="Coils"/>
    </source>
</evidence>
<sequence>MYKVMFVDDEINLLETIAKLVDWESCGTCLKYKATNGQMAFELIKRNPPDIVITDIKMPGMNGIKLIENVHYLFPDVKFIVLSGYDEFEFAQTAMEYGVKHYLLKPSNEKKIQNALKNVVQEITELKEKKHFLEELNNNLSQTIPKAREQLLREFVATNKYGMLEWNHYQQVFDLPPRTKKYQLIVVTLDDSNQLQQLFFLKDRITKELAGLEIHVLSTILSDRIVILIESSKNLKQIEILKTIQEKCKASNRLSFTAAISSLGRIEDLHKLYNETLHYLNKIFYLGSGKIITPDDFYSEEDQASDLQFDHEELLFYVRSGNMEEVRRYLDEFFDKVKDTKYDVNMVRTHCIRLFMSLARYTKKDAMNDLLSEAAYFQDFNTLDQIESFLVKVFLDVTEEHYDNKKQTRHTLVREMKEYAKVNLHEESLSISKIATEVLYMNSDYLGKVFKKETGENFSNYVLKLRMRKAIEIIEYTDEITITEVAKEVGYGSNPRYFGQVFKKYTGFTPTEYKAIVS</sequence>
<dbReference type="PROSITE" id="PS50110">
    <property type="entry name" value="RESPONSE_REGULATORY"/>
    <property type="match status" value="1"/>
</dbReference>
<evidence type="ECO:0000256" key="5">
    <source>
        <dbReference type="ARBA" id="ARBA00023015"/>
    </source>
</evidence>
<comment type="caution">
    <text evidence="12">The sequence shown here is derived from an EMBL/GenBank/DDBJ whole genome shotgun (WGS) entry which is preliminary data.</text>
</comment>
<feature type="coiled-coil region" evidence="9">
    <location>
        <begin position="109"/>
        <end position="143"/>
    </location>
</feature>
<dbReference type="Gene3D" id="3.40.50.2300">
    <property type="match status" value="1"/>
</dbReference>
<dbReference type="SUPFAM" id="SSF52172">
    <property type="entry name" value="CheY-like"/>
    <property type="match status" value="1"/>
</dbReference>
<feature type="modified residue" description="4-aspartylphosphate" evidence="8">
    <location>
        <position position="55"/>
    </location>
</feature>
<dbReference type="EMBL" id="JAFBDR010000032">
    <property type="protein sequence ID" value="MBM7573396.1"/>
    <property type="molecule type" value="Genomic_DNA"/>
</dbReference>
<dbReference type="Proteomes" id="UP001296943">
    <property type="component" value="Unassembled WGS sequence"/>
</dbReference>
<evidence type="ECO:0000256" key="7">
    <source>
        <dbReference type="ARBA" id="ARBA00023163"/>
    </source>
</evidence>
<keyword evidence="5" id="KW-0805">Transcription regulation</keyword>
<dbReference type="Pfam" id="PF17853">
    <property type="entry name" value="GGDEF_2"/>
    <property type="match status" value="1"/>
</dbReference>
<dbReference type="InterPro" id="IPR051552">
    <property type="entry name" value="HptR"/>
</dbReference>
<keyword evidence="2" id="KW-0963">Cytoplasm</keyword>
<evidence type="ECO:0000259" key="11">
    <source>
        <dbReference type="PROSITE" id="PS50110"/>
    </source>
</evidence>
<dbReference type="Pfam" id="PF12833">
    <property type="entry name" value="HTH_18"/>
    <property type="match status" value="1"/>
</dbReference>
<evidence type="ECO:0000313" key="13">
    <source>
        <dbReference type="Proteomes" id="UP001296943"/>
    </source>
</evidence>
<dbReference type="InterPro" id="IPR011006">
    <property type="entry name" value="CheY-like_superfamily"/>
</dbReference>
<keyword evidence="9" id="KW-0175">Coiled coil</keyword>
<dbReference type="PANTHER" id="PTHR42713">
    <property type="entry name" value="HISTIDINE KINASE-RELATED"/>
    <property type="match status" value="1"/>
</dbReference>
<dbReference type="InterPro" id="IPR018060">
    <property type="entry name" value="HTH_AraC"/>
</dbReference>
<keyword evidence="13" id="KW-1185">Reference proteome</keyword>
<keyword evidence="6" id="KW-0238">DNA-binding</keyword>
<dbReference type="PROSITE" id="PS01124">
    <property type="entry name" value="HTH_ARAC_FAMILY_2"/>
    <property type="match status" value="1"/>
</dbReference>
<dbReference type="RefSeq" id="WP_204502043.1">
    <property type="nucleotide sequence ID" value="NZ_JAFBDR010000032.1"/>
</dbReference>
<comment type="subcellular location">
    <subcellularLocation>
        <location evidence="1">Cytoplasm</location>
    </subcellularLocation>
</comment>
<organism evidence="12 13">
    <name type="scientific">Aquibacillus albus</name>
    <dbReference type="NCBI Taxonomy" id="1168171"/>
    <lineage>
        <taxon>Bacteria</taxon>
        <taxon>Bacillati</taxon>
        <taxon>Bacillota</taxon>
        <taxon>Bacilli</taxon>
        <taxon>Bacillales</taxon>
        <taxon>Bacillaceae</taxon>
        <taxon>Aquibacillus</taxon>
    </lineage>
</organism>
<gene>
    <name evidence="12" type="ORF">JOC48_003959</name>
</gene>
<dbReference type="SMART" id="SM00448">
    <property type="entry name" value="REC"/>
    <property type="match status" value="1"/>
</dbReference>
<dbReference type="CDD" id="cd17536">
    <property type="entry name" value="REC_YesN-like"/>
    <property type="match status" value="1"/>
</dbReference>
<proteinExistence type="predicted"/>
<dbReference type="SMART" id="SM00342">
    <property type="entry name" value="HTH_ARAC"/>
    <property type="match status" value="1"/>
</dbReference>
<dbReference type="Gene3D" id="1.10.10.60">
    <property type="entry name" value="Homeodomain-like"/>
    <property type="match status" value="2"/>
</dbReference>
<evidence type="ECO:0000256" key="4">
    <source>
        <dbReference type="ARBA" id="ARBA00023012"/>
    </source>
</evidence>
<feature type="domain" description="Response regulatory" evidence="11">
    <location>
        <begin position="3"/>
        <end position="120"/>
    </location>
</feature>
<evidence type="ECO:0000256" key="3">
    <source>
        <dbReference type="ARBA" id="ARBA00022553"/>
    </source>
</evidence>
<dbReference type="PANTHER" id="PTHR42713:SF3">
    <property type="entry name" value="TRANSCRIPTIONAL REGULATORY PROTEIN HPTR"/>
    <property type="match status" value="1"/>
</dbReference>
<evidence type="ECO:0000256" key="1">
    <source>
        <dbReference type="ARBA" id="ARBA00004496"/>
    </source>
</evidence>
<evidence type="ECO:0000256" key="2">
    <source>
        <dbReference type="ARBA" id="ARBA00022490"/>
    </source>
</evidence>
<evidence type="ECO:0000259" key="10">
    <source>
        <dbReference type="PROSITE" id="PS01124"/>
    </source>
</evidence>
<keyword evidence="3 8" id="KW-0597">Phosphoprotein</keyword>
<keyword evidence="7" id="KW-0804">Transcription</keyword>
<protein>
    <submittedName>
        <fullName evidence="12">Two-component system response regulator YesN</fullName>
    </submittedName>
</protein>